<keyword evidence="4" id="KW-1185">Reference proteome</keyword>
<accession>A0A1G7UU82</accession>
<dbReference type="EMBL" id="FNCK01000012">
    <property type="protein sequence ID" value="SDG51054.1"/>
    <property type="molecule type" value="Genomic_DNA"/>
</dbReference>
<dbReference type="Pfam" id="PF18739">
    <property type="entry name" value="HEPN_Apea"/>
    <property type="match status" value="1"/>
</dbReference>
<keyword evidence="1" id="KW-1133">Transmembrane helix</keyword>
<keyword evidence="1" id="KW-0812">Transmembrane</keyword>
<feature type="transmembrane region" description="Helical" evidence="1">
    <location>
        <begin position="202"/>
        <end position="219"/>
    </location>
</feature>
<proteinExistence type="predicted"/>
<dbReference type="RefSeq" id="WP_143406574.1">
    <property type="nucleotide sequence ID" value="NZ_FNCK01000012.1"/>
</dbReference>
<gene>
    <name evidence="3" type="ORF">SAMN05421791_1128</name>
</gene>
<reference evidence="3 4" key="1">
    <citation type="submission" date="2016-10" db="EMBL/GenBank/DDBJ databases">
        <authorList>
            <person name="de Groot N.N."/>
        </authorList>
    </citation>
    <scope>NUCLEOTIDE SEQUENCE [LARGE SCALE GENOMIC DNA]</scope>
    <source>
        <strain evidence="3 4">ATCC BAA-466</strain>
    </source>
</reference>
<evidence type="ECO:0000313" key="3">
    <source>
        <dbReference type="EMBL" id="SDG51054.1"/>
    </source>
</evidence>
<evidence type="ECO:0000313" key="4">
    <source>
        <dbReference type="Proteomes" id="UP000199708"/>
    </source>
</evidence>
<dbReference type="InterPro" id="IPR041229">
    <property type="entry name" value="HEPN_Apea"/>
</dbReference>
<feature type="domain" description="Apea-like HEPN" evidence="2">
    <location>
        <begin position="301"/>
        <end position="444"/>
    </location>
</feature>
<dbReference type="OrthoDB" id="9878361at2"/>
<protein>
    <recommendedName>
        <fullName evidence="2">Apea-like HEPN domain-containing protein</fullName>
    </recommendedName>
</protein>
<dbReference type="Proteomes" id="UP000199708">
    <property type="component" value="Unassembled WGS sequence"/>
</dbReference>
<evidence type="ECO:0000259" key="2">
    <source>
        <dbReference type="Pfam" id="PF18739"/>
    </source>
</evidence>
<sequence length="467" mass="54994">MVYRMNTNTLLDKFEMDVYWKIDEVDIYGKLFYEIEKIYVEFPNADLEFDRKFPNLVGNSINKIISLVDCRVYQTKRGNNCFSKLSAKLMIIDSNPYFSIEEVAFNEIYFSFNYLPAFINKKAIKYEDGSFIKSTEIEQKIICIKTIQAKLKEHISPRISSKITLSEGLVNRLSTDYAYKLIYDELKLWKNIKKDLDMLKQLFTLFFGFSISYSYFYFLSDSKDLLGKRVPSIGRIYFPQSVKTISMNYPHTNYNYDLLLENIENIVNTYYENYEDLKTSILNMNANIDFKNLVETQYFDAITSLESFHNKYMVSNRKLNEDFSKNYEGLKKFIKDNFNEPDSKRLFSSLSHIKEKNFKEKIVDILKNIPNELTDLIDFSSFNYEEDNIGNFINDCKKTRNHHAHGNYDDKPGVFKGELLLKATKILNIINEYNLMNKINVPNDVIISGILANKNYSNVLNRKNKFL</sequence>
<dbReference type="AlphaFoldDB" id="A0A1G7UU82"/>
<dbReference type="STRING" id="120956.SAMN05421791_1128"/>
<evidence type="ECO:0000256" key="1">
    <source>
        <dbReference type="SAM" id="Phobius"/>
    </source>
</evidence>
<name>A0A1G7UU82_9LACT</name>
<keyword evidence="1" id="KW-0472">Membrane</keyword>
<organism evidence="3 4">
    <name type="scientific">Facklamia miroungae</name>
    <dbReference type="NCBI Taxonomy" id="120956"/>
    <lineage>
        <taxon>Bacteria</taxon>
        <taxon>Bacillati</taxon>
        <taxon>Bacillota</taxon>
        <taxon>Bacilli</taxon>
        <taxon>Lactobacillales</taxon>
        <taxon>Aerococcaceae</taxon>
        <taxon>Facklamia</taxon>
    </lineage>
</organism>